<accession>A0A4U1BR83</accession>
<dbReference type="InterPro" id="IPR000700">
    <property type="entry name" value="PAS-assoc_C"/>
</dbReference>
<dbReference type="InterPro" id="IPR035919">
    <property type="entry name" value="EAL_sf"/>
</dbReference>
<feature type="domain" description="PAC" evidence="3">
    <location>
        <begin position="103"/>
        <end position="155"/>
    </location>
</feature>
<dbReference type="SMART" id="SM00091">
    <property type="entry name" value="PAS"/>
    <property type="match status" value="1"/>
</dbReference>
<dbReference type="Gene3D" id="3.30.450.20">
    <property type="entry name" value="PAS domain"/>
    <property type="match status" value="1"/>
</dbReference>
<dbReference type="EC" id="3.1.4.52" evidence="1"/>
<dbReference type="SUPFAM" id="SSF55785">
    <property type="entry name" value="PYP-like sensor domain (PAS domain)"/>
    <property type="match status" value="1"/>
</dbReference>
<dbReference type="SMART" id="SM00267">
    <property type="entry name" value="GGDEF"/>
    <property type="match status" value="1"/>
</dbReference>
<dbReference type="EMBL" id="SWCJ01000009">
    <property type="protein sequence ID" value="TKB54230.1"/>
    <property type="molecule type" value="Genomic_DNA"/>
</dbReference>
<evidence type="ECO:0000256" key="2">
    <source>
        <dbReference type="ARBA" id="ARBA00022636"/>
    </source>
</evidence>
<name>A0A4U1BR83_9GAMM</name>
<dbReference type="Gene3D" id="3.20.20.450">
    <property type="entry name" value="EAL domain"/>
    <property type="match status" value="1"/>
</dbReference>
<dbReference type="Pfam" id="PF13426">
    <property type="entry name" value="PAS_9"/>
    <property type="match status" value="1"/>
</dbReference>
<evidence type="ECO:0000259" key="3">
    <source>
        <dbReference type="PROSITE" id="PS50113"/>
    </source>
</evidence>
<dbReference type="GO" id="GO:0071111">
    <property type="term" value="F:cyclic-guanylate-specific phosphodiesterase activity"/>
    <property type="evidence" value="ECO:0007669"/>
    <property type="project" value="UniProtKB-EC"/>
</dbReference>
<proteinExistence type="predicted"/>
<dbReference type="PANTHER" id="PTHR44757:SF2">
    <property type="entry name" value="BIOFILM ARCHITECTURE MAINTENANCE PROTEIN MBAA"/>
    <property type="match status" value="1"/>
</dbReference>
<reference evidence="6 7" key="1">
    <citation type="submission" date="2019-04" db="EMBL/GenBank/DDBJ databases">
        <authorList>
            <person name="Hwang J.C."/>
        </authorList>
    </citation>
    <scope>NUCLEOTIDE SEQUENCE [LARGE SCALE GENOMIC DNA]</scope>
    <source>
        <strain evidence="6 7">IMCC35002</strain>
    </source>
</reference>
<dbReference type="CDD" id="cd00130">
    <property type="entry name" value="PAS"/>
    <property type="match status" value="1"/>
</dbReference>
<dbReference type="InterPro" id="IPR001633">
    <property type="entry name" value="EAL_dom"/>
</dbReference>
<gene>
    <name evidence="6" type="ORF">FCL42_12600</name>
</gene>
<dbReference type="PANTHER" id="PTHR44757">
    <property type="entry name" value="DIGUANYLATE CYCLASE DGCP"/>
    <property type="match status" value="1"/>
</dbReference>
<dbReference type="PROSITE" id="PS50113">
    <property type="entry name" value="PAC"/>
    <property type="match status" value="1"/>
</dbReference>
<dbReference type="Pfam" id="PF00990">
    <property type="entry name" value="GGDEF"/>
    <property type="match status" value="1"/>
</dbReference>
<dbReference type="InterPro" id="IPR052155">
    <property type="entry name" value="Biofilm_reg_signaling"/>
</dbReference>
<evidence type="ECO:0000313" key="6">
    <source>
        <dbReference type="EMBL" id="TKB54230.1"/>
    </source>
</evidence>
<evidence type="ECO:0000259" key="4">
    <source>
        <dbReference type="PROSITE" id="PS50883"/>
    </source>
</evidence>
<feature type="domain" description="EAL" evidence="4">
    <location>
        <begin position="325"/>
        <end position="579"/>
    </location>
</feature>
<evidence type="ECO:0000313" key="7">
    <source>
        <dbReference type="Proteomes" id="UP000305675"/>
    </source>
</evidence>
<dbReference type="InterPro" id="IPR029787">
    <property type="entry name" value="Nucleotide_cyclase"/>
</dbReference>
<keyword evidence="7" id="KW-1185">Reference proteome</keyword>
<dbReference type="SUPFAM" id="SSF55073">
    <property type="entry name" value="Nucleotide cyclase"/>
    <property type="match status" value="1"/>
</dbReference>
<dbReference type="CDD" id="cd01948">
    <property type="entry name" value="EAL"/>
    <property type="match status" value="1"/>
</dbReference>
<dbReference type="InterPro" id="IPR035965">
    <property type="entry name" value="PAS-like_dom_sf"/>
</dbReference>
<keyword evidence="2" id="KW-0973">c-di-GMP</keyword>
<dbReference type="Pfam" id="PF00563">
    <property type="entry name" value="EAL"/>
    <property type="match status" value="1"/>
</dbReference>
<dbReference type="PROSITE" id="PS50883">
    <property type="entry name" value="EAL"/>
    <property type="match status" value="1"/>
</dbReference>
<feature type="domain" description="GGDEF" evidence="5">
    <location>
        <begin position="184"/>
        <end position="316"/>
    </location>
</feature>
<dbReference type="InterPro" id="IPR043128">
    <property type="entry name" value="Rev_trsase/Diguanyl_cyclase"/>
</dbReference>
<dbReference type="InterPro" id="IPR000160">
    <property type="entry name" value="GGDEF_dom"/>
</dbReference>
<dbReference type="InterPro" id="IPR000014">
    <property type="entry name" value="PAS"/>
</dbReference>
<dbReference type="FunFam" id="3.20.20.450:FF:000001">
    <property type="entry name" value="Cyclic di-GMP phosphodiesterase yahA"/>
    <property type="match status" value="1"/>
</dbReference>
<dbReference type="CDD" id="cd01949">
    <property type="entry name" value="GGDEF"/>
    <property type="match status" value="1"/>
</dbReference>
<protein>
    <recommendedName>
        <fullName evidence="1">cyclic-guanylate-specific phosphodiesterase</fullName>
        <ecNumber evidence="1">3.1.4.52</ecNumber>
    </recommendedName>
</protein>
<comment type="caution">
    <text evidence="6">The sequence shown here is derived from an EMBL/GenBank/DDBJ whole genome shotgun (WGS) entry which is preliminary data.</text>
</comment>
<dbReference type="Gene3D" id="3.30.70.270">
    <property type="match status" value="1"/>
</dbReference>
<dbReference type="PROSITE" id="PS50887">
    <property type="entry name" value="GGDEF"/>
    <property type="match status" value="1"/>
</dbReference>
<dbReference type="SMART" id="SM00052">
    <property type="entry name" value="EAL"/>
    <property type="match status" value="1"/>
</dbReference>
<dbReference type="AlphaFoldDB" id="A0A4U1BR83"/>
<dbReference type="NCBIfam" id="TIGR00254">
    <property type="entry name" value="GGDEF"/>
    <property type="match status" value="1"/>
</dbReference>
<dbReference type="Proteomes" id="UP000305675">
    <property type="component" value="Unassembled WGS sequence"/>
</dbReference>
<sequence>MMEHQKLARFVIPQKQLTEQALLDYLEVIRIVFSASPDMMWVTYQGRFLWCNQMAANQLGYGSTEELIGLSPSDISPKYQPNQQTSTNLAKKMIDSAIKYGYHRFEWVHQAKTGELVQSEVTLNAVPIENENDVALFAVGRDISLEKQVEDKLRLSEYTDTLTGLPNRAALVQRIGQQMAIDTQQLSLVCIGADGFRALNEEYGLRIGDKVLVRIAEIIADSLPSDGYLGRFTGDTFLVVIPNQRADLIEAWAKEIIIRLNQRLYVDGVDVLTCASAGLSHMTAQLHSTRALLHQAEVAMKQAKRLGRCKVHCYSAEMAAQMAKEQGLAHQLKQAINNQEFFLVYQPIFHLQSGMITGAEALIRWRHPERGVLTPADFIPQAEARGLIVDIGNQVIDMACAQVRSWIDQGLPLQHTSINISVKQIENGDLVEVIQAALERHHVPAESLEIEVTETMLLQHGKSMVAQLWQLRQLGIAIAIDDFGTGYSSFARLKNLPVDRVKIDRSFISELERDERNSSIVQAIVSLAHNLDMVVTAEGIESHYQYQYMKSQGCEAGQGYLVSPPVPAVKFEYLVKQRWQQREHDLELEPTELR</sequence>
<evidence type="ECO:0000256" key="1">
    <source>
        <dbReference type="ARBA" id="ARBA00012282"/>
    </source>
</evidence>
<dbReference type="NCBIfam" id="TIGR00229">
    <property type="entry name" value="sensory_box"/>
    <property type="match status" value="1"/>
</dbReference>
<dbReference type="SUPFAM" id="SSF141868">
    <property type="entry name" value="EAL domain-like"/>
    <property type="match status" value="1"/>
</dbReference>
<evidence type="ECO:0000259" key="5">
    <source>
        <dbReference type="PROSITE" id="PS50887"/>
    </source>
</evidence>
<dbReference type="OrthoDB" id="1316910at2"/>
<organism evidence="6 7">
    <name type="scientific">Ferrimonas aestuarii</name>
    <dbReference type="NCBI Taxonomy" id="2569539"/>
    <lineage>
        <taxon>Bacteria</taxon>
        <taxon>Pseudomonadati</taxon>
        <taxon>Pseudomonadota</taxon>
        <taxon>Gammaproteobacteria</taxon>
        <taxon>Alteromonadales</taxon>
        <taxon>Ferrimonadaceae</taxon>
        <taxon>Ferrimonas</taxon>
    </lineage>
</organism>